<sequence length="307" mass="35149">MTINNYKKQEEVHFDWLNTISFQLNLFSSTSSALNSNSSQDSKEIENPKPIGELRKSINKPAPIIVSPKENTDNEQISLASTKTIQQGSHLPVQSSPCFATQNLNSSTMRFVCDDSLLASSSSDDDISIDDNDDENDSPPNSPFTLGGSLKELTQSAYSFREAWKEMCIEKKQESTPRKKSFKFAFEDIEEPAEVYQMSDDCEDDDEFDDDEEMYERNPIEIHGKSIPNWARGEQLEKQLKKQYLIDPDEIFFDFPMECNLEEIFGTQNQKWAKRNESGYWAQDGVTQEEIRNYSSARFQNINGNDS</sequence>
<dbReference type="GO" id="GO:0007059">
    <property type="term" value="P:chromosome segregation"/>
    <property type="evidence" value="ECO:0007669"/>
    <property type="project" value="UniProtKB-KW"/>
</dbReference>
<protein>
    <recommendedName>
        <fullName evidence="9">Inner centromere protein ARK-binding domain-containing protein</fullName>
    </recommendedName>
</protein>
<dbReference type="OrthoDB" id="6123at2759"/>
<dbReference type="Pfam" id="PF03941">
    <property type="entry name" value="INCENP_ARK-bind"/>
    <property type="match status" value="1"/>
</dbReference>
<evidence type="ECO:0000256" key="7">
    <source>
        <dbReference type="ARBA" id="ARBA00023242"/>
    </source>
</evidence>
<evidence type="ECO:0000256" key="1">
    <source>
        <dbReference type="ARBA" id="ARBA00004123"/>
    </source>
</evidence>
<evidence type="ECO:0000256" key="4">
    <source>
        <dbReference type="ARBA" id="ARBA00022490"/>
    </source>
</evidence>
<evidence type="ECO:0000256" key="5">
    <source>
        <dbReference type="ARBA" id="ARBA00022829"/>
    </source>
</evidence>
<organism evidence="10 11">
    <name type="scientific">Trichomonas vaginalis (strain ATCC PRA-98 / G3)</name>
    <dbReference type="NCBI Taxonomy" id="412133"/>
    <lineage>
        <taxon>Eukaryota</taxon>
        <taxon>Metamonada</taxon>
        <taxon>Parabasalia</taxon>
        <taxon>Trichomonadida</taxon>
        <taxon>Trichomonadidae</taxon>
        <taxon>Trichomonas</taxon>
    </lineage>
</organism>
<dbReference type="EMBL" id="DS113373">
    <property type="protein sequence ID" value="EAY08664.1"/>
    <property type="molecule type" value="Genomic_DNA"/>
</dbReference>
<name>A2EF54_TRIV3</name>
<evidence type="ECO:0000313" key="10">
    <source>
        <dbReference type="EMBL" id="EAY08664.1"/>
    </source>
</evidence>
<evidence type="ECO:0000256" key="8">
    <source>
        <dbReference type="SAM" id="MobiDB-lite"/>
    </source>
</evidence>
<keyword evidence="7" id="KW-0539">Nucleus</keyword>
<keyword evidence="4" id="KW-0963">Cytoplasm</keyword>
<proteinExistence type="inferred from homology"/>
<feature type="domain" description="Inner centromere protein ARK-binding" evidence="9">
    <location>
        <begin position="203"/>
        <end position="265"/>
    </location>
</feature>
<gene>
    <name evidence="10" type="ORF">TVAG_079220</name>
</gene>
<evidence type="ECO:0000256" key="6">
    <source>
        <dbReference type="ARBA" id="ARBA00023212"/>
    </source>
</evidence>
<dbReference type="Proteomes" id="UP000001542">
    <property type="component" value="Unassembled WGS sequence"/>
</dbReference>
<keyword evidence="6" id="KW-0206">Cytoskeleton</keyword>
<dbReference type="AlphaFoldDB" id="A2EF54"/>
<dbReference type="InterPro" id="IPR005635">
    <property type="entry name" value="Inner_centromere_prot_ARK-bd"/>
</dbReference>
<dbReference type="GO" id="GO:0005819">
    <property type="term" value="C:spindle"/>
    <property type="evidence" value="ECO:0007669"/>
    <property type="project" value="UniProtKB-SubCell"/>
</dbReference>
<feature type="compositionally biased region" description="Acidic residues" evidence="8">
    <location>
        <begin position="123"/>
        <end position="137"/>
    </location>
</feature>
<dbReference type="GO" id="GO:0005634">
    <property type="term" value="C:nucleus"/>
    <property type="evidence" value="ECO:0007669"/>
    <property type="project" value="UniProtKB-SubCell"/>
</dbReference>
<dbReference type="InParanoid" id="A2EF54"/>
<feature type="region of interest" description="Disordered" evidence="8">
    <location>
        <begin position="122"/>
        <end position="148"/>
    </location>
</feature>
<dbReference type="VEuPathDB" id="TrichDB:TVAGG3_1029940"/>
<reference evidence="10" key="2">
    <citation type="journal article" date="2007" name="Science">
        <title>Draft genome sequence of the sexually transmitted pathogen Trichomonas vaginalis.</title>
        <authorList>
            <person name="Carlton J.M."/>
            <person name="Hirt R.P."/>
            <person name="Silva J.C."/>
            <person name="Delcher A.L."/>
            <person name="Schatz M."/>
            <person name="Zhao Q."/>
            <person name="Wortman J.R."/>
            <person name="Bidwell S.L."/>
            <person name="Alsmark U.C.M."/>
            <person name="Besteiro S."/>
            <person name="Sicheritz-Ponten T."/>
            <person name="Noel C.J."/>
            <person name="Dacks J.B."/>
            <person name="Foster P.G."/>
            <person name="Simillion C."/>
            <person name="Van de Peer Y."/>
            <person name="Miranda-Saavedra D."/>
            <person name="Barton G.J."/>
            <person name="Westrop G.D."/>
            <person name="Mueller S."/>
            <person name="Dessi D."/>
            <person name="Fiori P.L."/>
            <person name="Ren Q."/>
            <person name="Paulsen I."/>
            <person name="Zhang H."/>
            <person name="Bastida-Corcuera F.D."/>
            <person name="Simoes-Barbosa A."/>
            <person name="Brown M.T."/>
            <person name="Hayes R.D."/>
            <person name="Mukherjee M."/>
            <person name="Okumura C.Y."/>
            <person name="Schneider R."/>
            <person name="Smith A.J."/>
            <person name="Vanacova S."/>
            <person name="Villalvazo M."/>
            <person name="Haas B.J."/>
            <person name="Pertea M."/>
            <person name="Feldblyum T.V."/>
            <person name="Utterback T.R."/>
            <person name="Shu C.L."/>
            <person name="Osoegawa K."/>
            <person name="de Jong P.J."/>
            <person name="Hrdy I."/>
            <person name="Horvathova L."/>
            <person name="Zubacova Z."/>
            <person name="Dolezal P."/>
            <person name="Malik S.B."/>
            <person name="Logsdon J.M. Jr."/>
            <person name="Henze K."/>
            <person name="Gupta A."/>
            <person name="Wang C.C."/>
            <person name="Dunne R.L."/>
            <person name="Upcroft J.A."/>
            <person name="Upcroft P."/>
            <person name="White O."/>
            <person name="Salzberg S.L."/>
            <person name="Tang P."/>
            <person name="Chiu C.-H."/>
            <person name="Lee Y.-S."/>
            <person name="Embley T.M."/>
            <person name="Coombs G.H."/>
            <person name="Mottram J.C."/>
            <person name="Tachezy J."/>
            <person name="Fraser-Liggett C.M."/>
            <person name="Johnson P.J."/>
        </authorList>
    </citation>
    <scope>NUCLEOTIDE SEQUENCE [LARGE SCALE GENOMIC DNA]</scope>
    <source>
        <strain evidence="10">G3</strain>
    </source>
</reference>
<dbReference type="RefSeq" id="XP_001320887.1">
    <property type="nucleotide sequence ID" value="XM_001320852.1"/>
</dbReference>
<dbReference type="Gene3D" id="6.10.250.2990">
    <property type="match status" value="1"/>
</dbReference>
<evidence type="ECO:0000256" key="2">
    <source>
        <dbReference type="ARBA" id="ARBA00004186"/>
    </source>
</evidence>
<feature type="compositionally biased region" description="Basic and acidic residues" evidence="8">
    <location>
        <begin position="41"/>
        <end position="56"/>
    </location>
</feature>
<dbReference type="KEGG" id="tva:4766569"/>
<dbReference type="PANTHER" id="PTHR13142:SF1">
    <property type="entry name" value="INNER CENTROMERE PROTEIN"/>
    <property type="match status" value="1"/>
</dbReference>
<reference evidence="10" key="1">
    <citation type="submission" date="2006-10" db="EMBL/GenBank/DDBJ databases">
        <authorList>
            <person name="Amadeo P."/>
            <person name="Zhao Q."/>
            <person name="Wortman J."/>
            <person name="Fraser-Liggett C."/>
            <person name="Carlton J."/>
        </authorList>
    </citation>
    <scope>NUCLEOTIDE SEQUENCE</scope>
    <source>
        <strain evidence="10">G3</strain>
    </source>
</reference>
<dbReference type="PANTHER" id="PTHR13142">
    <property type="entry name" value="INNER CENTROMERE PROTEIN"/>
    <property type="match status" value="1"/>
</dbReference>
<evidence type="ECO:0000313" key="11">
    <source>
        <dbReference type="Proteomes" id="UP000001542"/>
    </source>
</evidence>
<evidence type="ECO:0000256" key="3">
    <source>
        <dbReference type="ARBA" id="ARBA00010042"/>
    </source>
</evidence>
<comment type="subcellular location">
    <subcellularLocation>
        <location evidence="2">Cytoplasm</location>
        <location evidence="2">Cytoskeleton</location>
        <location evidence="2">Spindle</location>
    </subcellularLocation>
    <subcellularLocation>
        <location evidence="1">Nucleus</location>
    </subcellularLocation>
</comment>
<keyword evidence="11" id="KW-1185">Reference proteome</keyword>
<evidence type="ECO:0000259" key="9">
    <source>
        <dbReference type="Pfam" id="PF03941"/>
    </source>
</evidence>
<dbReference type="VEuPathDB" id="TrichDB:TVAG_079220"/>
<keyword evidence="5" id="KW-0159">Chromosome partition</keyword>
<accession>A2EF54</accession>
<feature type="region of interest" description="Disordered" evidence="8">
    <location>
        <begin position="33"/>
        <end position="70"/>
    </location>
</feature>
<comment type="similarity">
    <text evidence="3">Belongs to the INCENP family.</text>
</comment>